<proteinExistence type="predicted"/>
<feature type="compositionally biased region" description="Basic and acidic residues" evidence="5">
    <location>
        <begin position="49"/>
        <end position="73"/>
    </location>
</feature>
<evidence type="ECO:0000256" key="2">
    <source>
        <dbReference type="ARBA" id="ARBA00039140"/>
    </source>
</evidence>
<evidence type="ECO:0000313" key="8">
    <source>
        <dbReference type="Proteomes" id="UP000825679"/>
    </source>
</evidence>
<keyword evidence="8" id="KW-1185">Reference proteome</keyword>
<dbReference type="InterPro" id="IPR000673">
    <property type="entry name" value="Sig_transdc_resp-reg_Me-estase"/>
</dbReference>
<name>A0ABX8Z5N9_9NEIS</name>
<feature type="active site" evidence="4">
    <location>
        <position position="114"/>
    </location>
</feature>
<dbReference type="CDD" id="cd16432">
    <property type="entry name" value="CheB_Rec"/>
    <property type="match status" value="1"/>
</dbReference>
<reference evidence="7 8" key="1">
    <citation type="submission" date="2021-08" db="EMBL/GenBank/DDBJ databases">
        <title>complete genome sequencing of Deefgea sp. D25.</title>
        <authorList>
            <person name="Bae J.-W."/>
            <person name="Gim D.-H."/>
        </authorList>
    </citation>
    <scope>NUCLEOTIDE SEQUENCE [LARGE SCALE GENOMIC DNA]</scope>
    <source>
        <strain evidence="7 8">D25</strain>
    </source>
</reference>
<dbReference type="RefSeq" id="WP_221005504.1">
    <property type="nucleotide sequence ID" value="NZ_CP081150.1"/>
</dbReference>
<comment type="catalytic activity">
    <reaction evidence="3">
        <text>[protein]-L-glutamate 5-O-methyl ester + H2O = L-glutamyl-[protein] + methanol + H(+)</text>
        <dbReference type="Rhea" id="RHEA:23236"/>
        <dbReference type="Rhea" id="RHEA-COMP:10208"/>
        <dbReference type="Rhea" id="RHEA-COMP:10311"/>
        <dbReference type="ChEBI" id="CHEBI:15377"/>
        <dbReference type="ChEBI" id="CHEBI:15378"/>
        <dbReference type="ChEBI" id="CHEBI:17790"/>
        <dbReference type="ChEBI" id="CHEBI:29973"/>
        <dbReference type="ChEBI" id="CHEBI:82795"/>
        <dbReference type="EC" id="3.1.1.61"/>
    </reaction>
</comment>
<evidence type="ECO:0000256" key="4">
    <source>
        <dbReference type="PROSITE-ProRule" id="PRU00050"/>
    </source>
</evidence>
<sequence>MDSNAKRAHLAKITARLSGGSTPISSEAPTPANRTPSTPTDRPNHSHTPAHERKHEAKHAPRPHNEHKHETKHPPGSLNERMHTPKLTADAMLSAPSSRQFIGNTETIIAIGASTGGTQALEQVLTQVAANSPGIVIVQHMPEKFTSSFAARLNTRCKIEVREAKNNERILPGVALVAPGGKHMLIKRANNQYIVEVLDGPLVCRHRPSVDVLFRSAAAAAGKNAVGFILTGMGDDGARGMKEMFDMGSTTYAQDHASCVVFGMPKEAIDMKGVSKIIPLSQVAAAINQYGK</sequence>
<dbReference type="EC" id="3.1.1.61" evidence="2"/>
<dbReference type="Proteomes" id="UP000825679">
    <property type="component" value="Chromosome"/>
</dbReference>
<dbReference type="InterPro" id="IPR035909">
    <property type="entry name" value="CheB_C"/>
</dbReference>
<organism evidence="7 8">
    <name type="scientific">Deefgea tanakiae</name>
    <dbReference type="NCBI Taxonomy" id="2865840"/>
    <lineage>
        <taxon>Bacteria</taxon>
        <taxon>Pseudomonadati</taxon>
        <taxon>Pseudomonadota</taxon>
        <taxon>Betaproteobacteria</taxon>
        <taxon>Neisseriales</taxon>
        <taxon>Chitinibacteraceae</taxon>
        <taxon>Deefgea</taxon>
    </lineage>
</organism>
<feature type="active site" evidence="4">
    <location>
        <position position="236"/>
    </location>
</feature>
<evidence type="ECO:0000313" key="7">
    <source>
        <dbReference type="EMBL" id="QZA77120.1"/>
    </source>
</evidence>
<keyword evidence="4" id="KW-0145">Chemotaxis</keyword>
<dbReference type="SUPFAM" id="SSF52738">
    <property type="entry name" value="Methylesterase CheB, C-terminal domain"/>
    <property type="match status" value="1"/>
</dbReference>
<gene>
    <name evidence="7" type="ORF">K4H28_12605</name>
</gene>
<feature type="region of interest" description="Disordered" evidence="5">
    <location>
        <begin position="1"/>
        <end position="82"/>
    </location>
</feature>
<evidence type="ECO:0000259" key="6">
    <source>
        <dbReference type="PROSITE" id="PS50122"/>
    </source>
</evidence>
<accession>A0ABX8Z5N9</accession>
<dbReference type="PANTHER" id="PTHR42872:SF6">
    <property type="entry name" value="PROTEIN-GLUTAMATE METHYLESTERASE_PROTEIN-GLUTAMINE GLUTAMINASE"/>
    <property type="match status" value="1"/>
</dbReference>
<protein>
    <recommendedName>
        <fullName evidence="2">protein-glutamate methylesterase</fullName>
        <ecNumber evidence="2">3.1.1.61</ecNumber>
    </recommendedName>
</protein>
<dbReference type="PANTHER" id="PTHR42872">
    <property type="entry name" value="PROTEIN-GLUTAMATE METHYLESTERASE/PROTEIN-GLUTAMINE GLUTAMINASE"/>
    <property type="match status" value="1"/>
</dbReference>
<feature type="domain" description="CheB-type methylesterase" evidence="6">
    <location>
        <begin position="102"/>
        <end position="292"/>
    </location>
</feature>
<dbReference type="Gene3D" id="3.40.50.180">
    <property type="entry name" value="Methylesterase CheB, C-terminal domain"/>
    <property type="match status" value="1"/>
</dbReference>
<evidence type="ECO:0000256" key="1">
    <source>
        <dbReference type="ARBA" id="ARBA00022801"/>
    </source>
</evidence>
<dbReference type="Pfam" id="PF01339">
    <property type="entry name" value="CheB_methylest"/>
    <property type="match status" value="1"/>
</dbReference>
<evidence type="ECO:0000256" key="3">
    <source>
        <dbReference type="ARBA" id="ARBA00048267"/>
    </source>
</evidence>
<evidence type="ECO:0000256" key="5">
    <source>
        <dbReference type="SAM" id="MobiDB-lite"/>
    </source>
</evidence>
<feature type="active site" evidence="4">
    <location>
        <position position="140"/>
    </location>
</feature>
<dbReference type="PROSITE" id="PS50122">
    <property type="entry name" value="CHEB"/>
    <property type="match status" value="1"/>
</dbReference>
<feature type="compositionally biased region" description="Polar residues" evidence="5">
    <location>
        <begin position="19"/>
        <end position="41"/>
    </location>
</feature>
<dbReference type="EMBL" id="CP081150">
    <property type="protein sequence ID" value="QZA77120.1"/>
    <property type="molecule type" value="Genomic_DNA"/>
</dbReference>
<feature type="compositionally biased region" description="Basic residues" evidence="5">
    <location>
        <begin position="1"/>
        <end position="10"/>
    </location>
</feature>
<keyword evidence="1 4" id="KW-0378">Hydrolase</keyword>